<dbReference type="InterPro" id="IPR009936">
    <property type="entry name" value="DUF1468"/>
</dbReference>
<evidence type="ECO:0000313" key="4">
    <source>
        <dbReference type="Proteomes" id="UP000247892"/>
    </source>
</evidence>
<evidence type="ECO:0000259" key="2">
    <source>
        <dbReference type="Pfam" id="PF07331"/>
    </source>
</evidence>
<feature type="transmembrane region" description="Helical" evidence="1">
    <location>
        <begin position="21"/>
        <end position="40"/>
    </location>
</feature>
<evidence type="ECO:0000313" key="3">
    <source>
        <dbReference type="EMBL" id="PXY35876.1"/>
    </source>
</evidence>
<dbReference type="AlphaFoldDB" id="A0A318LML7"/>
<feature type="transmembrane region" description="Helical" evidence="1">
    <location>
        <begin position="52"/>
        <end position="74"/>
    </location>
</feature>
<dbReference type="EMBL" id="MASU01000005">
    <property type="protein sequence ID" value="PXY35876.1"/>
    <property type="molecule type" value="Genomic_DNA"/>
</dbReference>
<gene>
    <name evidence="3" type="ORF">BA062_10425</name>
</gene>
<name>A0A318LML7_9PSEU</name>
<keyword evidence="1" id="KW-0472">Membrane</keyword>
<protein>
    <recommendedName>
        <fullName evidence="2">DUF1468 domain-containing protein</fullName>
    </recommendedName>
</protein>
<feature type="transmembrane region" description="Helical" evidence="1">
    <location>
        <begin position="117"/>
        <end position="134"/>
    </location>
</feature>
<accession>A0A318LML7</accession>
<keyword evidence="1" id="KW-0812">Transmembrane</keyword>
<keyword evidence="4" id="KW-1185">Reference proteome</keyword>
<feature type="transmembrane region" description="Helical" evidence="1">
    <location>
        <begin position="94"/>
        <end position="111"/>
    </location>
</feature>
<comment type="caution">
    <text evidence="3">The sequence shown here is derived from an EMBL/GenBank/DDBJ whole genome shotgun (WGS) entry which is preliminary data.</text>
</comment>
<keyword evidence="1" id="KW-1133">Transmembrane helix</keyword>
<organism evidence="3 4">
    <name type="scientific">Prauserella flavalba</name>
    <dbReference type="NCBI Taxonomy" id="1477506"/>
    <lineage>
        <taxon>Bacteria</taxon>
        <taxon>Bacillati</taxon>
        <taxon>Actinomycetota</taxon>
        <taxon>Actinomycetes</taxon>
        <taxon>Pseudonocardiales</taxon>
        <taxon>Pseudonocardiaceae</taxon>
        <taxon>Prauserella</taxon>
    </lineage>
</organism>
<reference evidence="3 4" key="1">
    <citation type="submission" date="2016-07" db="EMBL/GenBank/DDBJ databases">
        <title>Draft genome sequence of Prauserella sp. YIM 121212, isolated from alkaline soil.</title>
        <authorList>
            <person name="Ruckert C."/>
            <person name="Albersmeier A."/>
            <person name="Jiang C.-L."/>
            <person name="Jiang Y."/>
            <person name="Kalinowski J."/>
            <person name="Schneider O."/>
            <person name="Winkler A."/>
            <person name="Zotchev S.B."/>
        </authorList>
    </citation>
    <scope>NUCLEOTIDE SEQUENCE [LARGE SCALE GENOMIC DNA]</scope>
    <source>
        <strain evidence="3 4">YIM 121212</strain>
    </source>
</reference>
<proteinExistence type="predicted"/>
<evidence type="ECO:0000256" key="1">
    <source>
        <dbReference type="SAM" id="Phobius"/>
    </source>
</evidence>
<sequence>MSDVTETLPVEQTGVTDDRRTVLATALFGGLMLVAAVLVVVDAVRLPETSGIVGPAAVPLPVGVLLGAVGAALLVRARTQLRDARPGSRRPAHGALRVCGMVAALVAFALLLPVLGYVVSSAALFAVTAILLGAPRAPQAIAYGWALAALVFLVFDRLIGLTLPTGPWGF</sequence>
<feature type="transmembrane region" description="Helical" evidence="1">
    <location>
        <begin position="141"/>
        <end position="160"/>
    </location>
</feature>
<dbReference type="Pfam" id="PF07331">
    <property type="entry name" value="TctB"/>
    <property type="match status" value="1"/>
</dbReference>
<dbReference type="Proteomes" id="UP000247892">
    <property type="component" value="Unassembled WGS sequence"/>
</dbReference>
<feature type="domain" description="DUF1468" evidence="2">
    <location>
        <begin position="29"/>
        <end position="164"/>
    </location>
</feature>